<feature type="region of interest" description="Disordered" evidence="1">
    <location>
        <begin position="36"/>
        <end position="97"/>
    </location>
</feature>
<dbReference type="Proteomes" id="UP000240243">
    <property type="component" value="Unassembled WGS sequence"/>
</dbReference>
<evidence type="ECO:0000313" key="2">
    <source>
        <dbReference type="EMBL" id="PSJ46801.1"/>
    </source>
</evidence>
<proteinExistence type="predicted"/>
<organism evidence="2 3">
    <name type="scientific">Zobellella endophytica</name>
    <dbReference type="NCBI Taxonomy" id="2116700"/>
    <lineage>
        <taxon>Bacteria</taxon>
        <taxon>Pseudomonadati</taxon>
        <taxon>Pseudomonadota</taxon>
        <taxon>Gammaproteobacteria</taxon>
        <taxon>Aeromonadales</taxon>
        <taxon>Aeromonadaceae</taxon>
        <taxon>Zobellella</taxon>
    </lineage>
</organism>
<evidence type="ECO:0000313" key="3">
    <source>
        <dbReference type="Proteomes" id="UP000240243"/>
    </source>
</evidence>
<dbReference type="InterPro" id="IPR020231">
    <property type="entry name" value="Uncharacterised_YfgI"/>
</dbReference>
<feature type="region of interest" description="Disordered" evidence="1">
    <location>
        <begin position="146"/>
        <end position="166"/>
    </location>
</feature>
<comment type="caution">
    <text evidence="2">The sequence shown here is derived from an EMBL/GenBank/DDBJ whole genome shotgun (WGS) entry which is preliminary data.</text>
</comment>
<dbReference type="AlphaFoldDB" id="A0A2P7R9B5"/>
<sequence length="179" mass="20462">MKHTLQTPLLAIALLSTPYLAEAQFDKLHQIEQQQKRDAAAAEAEQRRQLAAEKARKEAREDALRRQRAAAEQKAREQQLALSKEKEEEARRLQKRDESFEDELRALELEERKLILQAKKARVTRADEFIDAELREQAAKTDVIQSEADSARDLSSGTKAFLEGHGEAEVNRSKRLFGD</sequence>
<dbReference type="OrthoDB" id="7012701at2"/>
<accession>A0A2P7R9B5</accession>
<keyword evidence="3" id="KW-1185">Reference proteome</keyword>
<evidence type="ECO:0008006" key="4">
    <source>
        <dbReference type="Google" id="ProtNLM"/>
    </source>
</evidence>
<evidence type="ECO:0000256" key="1">
    <source>
        <dbReference type="SAM" id="MobiDB-lite"/>
    </source>
</evidence>
<gene>
    <name evidence="2" type="ORF">C7H85_08450</name>
</gene>
<protein>
    <recommendedName>
        <fullName evidence="4">DUF5384 family protein</fullName>
    </recommendedName>
</protein>
<feature type="compositionally biased region" description="Polar residues" evidence="1">
    <location>
        <begin position="146"/>
        <end position="158"/>
    </location>
</feature>
<dbReference type="EMBL" id="PXYG01000002">
    <property type="protein sequence ID" value="PSJ46801.1"/>
    <property type="molecule type" value="Genomic_DNA"/>
</dbReference>
<name>A0A2P7R9B5_9GAMM</name>
<dbReference type="RefSeq" id="WP_106729410.1">
    <property type="nucleotide sequence ID" value="NZ_PXYG01000002.1"/>
</dbReference>
<dbReference type="Pfam" id="PF17358">
    <property type="entry name" value="DUF5384"/>
    <property type="match status" value="1"/>
</dbReference>
<reference evidence="2 3" key="1">
    <citation type="submission" date="2018-03" db="EMBL/GenBank/DDBJ databases">
        <title>The draft genome of Zobellella sp. 59N8.</title>
        <authorList>
            <person name="Liu L."/>
            <person name="Li L."/>
            <person name="Zhang X."/>
            <person name="Liang L."/>
            <person name="Wang T."/>
        </authorList>
    </citation>
    <scope>NUCLEOTIDE SEQUENCE [LARGE SCALE GENOMIC DNA]</scope>
    <source>
        <strain evidence="2 3">59N8</strain>
    </source>
</reference>